<protein>
    <submittedName>
        <fullName evidence="1">Uncharacterized protein</fullName>
    </submittedName>
</protein>
<name>A0A0E4CY37_9BACL</name>
<evidence type="ECO:0000313" key="2">
    <source>
        <dbReference type="Proteomes" id="UP000033163"/>
    </source>
</evidence>
<dbReference type="EMBL" id="LN831776">
    <property type="protein sequence ID" value="CQR57007.1"/>
    <property type="molecule type" value="Genomic_DNA"/>
</dbReference>
<dbReference type="PATRIC" id="fig|1073571.4.peg.4943"/>
<reference evidence="2" key="1">
    <citation type="submission" date="2015-03" db="EMBL/GenBank/DDBJ databases">
        <authorList>
            <person name="Wibberg D."/>
        </authorList>
    </citation>
    <scope>NUCLEOTIDE SEQUENCE [LARGE SCALE GENOMIC DNA]</scope>
</reference>
<evidence type="ECO:0000313" key="1">
    <source>
        <dbReference type="EMBL" id="CQR57007.1"/>
    </source>
</evidence>
<organism evidence="1 2">
    <name type="scientific">Paenibacillus riograndensis SBR5</name>
    <dbReference type="NCBI Taxonomy" id="1073571"/>
    <lineage>
        <taxon>Bacteria</taxon>
        <taxon>Bacillati</taxon>
        <taxon>Bacillota</taxon>
        <taxon>Bacilli</taxon>
        <taxon>Bacillales</taxon>
        <taxon>Paenibacillaceae</taxon>
        <taxon>Paenibacillus</taxon>
        <taxon>Paenibacillus sonchi group</taxon>
    </lineage>
</organism>
<gene>
    <name evidence="1" type="ORF">PRIO_4605</name>
</gene>
<dbReference type="HOGENOM" id="CLU_167606_0_0_9"/>
<accession>A0A0E4CY37</accession>
<dbReference type="RefSeq" id="WP_046504813.1">
    <property type="nucleotide sequence ID" value="NZ_LN831776.1"/>
</dbReference>
<dbReference type="Proteomes" id="UP000033163">
    <property type="component" value="Chromosome I"/>
</dbReference>
<dbReference type="STRING" id="483937.AMQ84_01285"/>
<proteinExistence type="predicted"/>
<dbReference type="AlphaFoldDB" id="A0A0E4CY37"/>
<dbReference type="KEGG" id="pri:PRIO_4605"/>
<sequence length="114" mass="13450">MQWIILIGNEHFNLKLIRDLQHDGENTITSLNTNRFVVDYGNDHVFYESVEDIINDYEEDDIKRIPFPNPHFIMMTYTNGKLMKQILSQDNFPRGIYIDDDNGNILPIEEFIVS</sequence>